<accession>E9AU18</accession>
<dbReference type="GeneID" id="13448374"/>
<dbReference type="AlphaFoldDB" id="E9AU18"/>
<feature type="compositionally biased region" description="Basic residues" evidence="1">
    <location>
        <begin position="164"/>
        <end position="182"/>
    </location>
</feature>
<dbReference type="InterPro" id="IPR052695">
    <property type="entry name" value="Kinetoplast-DNA-binding"/>
</dbReference>
<dbReference type="OMA" id="EMRTEQY"/>
<evidence type="ECO:0000256" key="1">
    <source>
        <dbReference type="SAM" id="MobiDB-lite"/>
    </source>
</evidence>
<dbReference type="RefSeq" id="XP_003874942.1">
    <property type="nucleotide sequence ID" value="XM_003874893.1"/>
</dbReference>
<protein>
    <recommendedName>
        <fullName evidence="4">HMG box domain-containing protein</fullName>
    </recommendedName>
</protein>
<reference evidence="2 3" key="1">
    <citation type="journal article" date="2011" name="Genome Res.">
        <title>Chromosome and gene copy number variation allow major structural change between species and strains of Leishmania.</title>
        <authorList>
            <person name="Rogers M.B."/>
            <person name="Hilley J.D."/>
            <person name="Dickens N.J."/>
            <person name="Wilkes J."/>
            <person name="Bates P.A."/>
            <person name="Depledge D.P."/>
            <person name="Harris D."/>
            <person name="Her Y."/>
            <person name="Herzyk P."/>
            <person name="Imamura H."/>
            <person name="Otto T.D."/>
            <person name="Sanders M."/>
            <person name="Seeger K."/>
            <person name="Dujardin J.C."/>
            <person name="Berriman M."/>
            <person name="Smith D.F."/>
            <person name="Hertz-Fowler C."/>
            <person name="Mottram J.C."/>
        </authorList>
    </citation>
    <scope>NUCLEOTIDE SEQUENCE [LARGE SCALE GENOMIC DNA]</scope>
    <source>
        <strain evidence="2 3">MHOM/GT/2001/U1103</strain>
    </source>
</reference>
<organism evidence="2 3">
    <name type="scientific">Leishmania mexicana (strain MHOM/GT/2001/U1103)</name>
    <dbReference type="NCBI Taxonomy" id="929439"/>
    <lineage>
        <taxon>Eukaryota</taxon>
        <taxon>Discoba</taxon>
        <taxon>Euglenozoa</taxon>
        <taxon>Kinetoplastea</taxon>
        <taxon>Metakinetoplastina</taxon>
        <taxon>Trypanosomatida</taxon>
        <taxon>Trypanosomatidae</taxon>
        <taxon>Leishmaniinae</taxon>
        <taxon>Leishmania</taxon>
    </lineage>
</organism>
<dbReference type="Proteomes" id="UP000007259">
    <property type="component" value="Chromosome 20"/>
</dbReference>
<dbReference type="PANTHER" id="PTHR37564:SF5">
    <property type="entry name" value="KINETOPLAST DNA-ASSOCIATED PROTEIN"/>
    <property type="match status" value="1"/>
</dbReference>
<feature type="compositionally biased region" description="Low complexity" evidence="1">
    <location>
        <begin position="286"/>
        <end position="315"/>
    </location>
</feature>
<dbReference type="Gene3D" id="1.10.30.10">
    <property type="entry name" value="High mobility group box domain"/>
    <property type="match status" value="1"/>
</dbReference>
<dbReference type="InterPro" id="IPR036910">
    <property type="entry name" value="HMG_box_dom_sf"/>
</dbReference>
<dbReference type="PhylomeDB" id="E9AU18"/>
<feature type="region of interest" description="Disordered" evidence="1">
    <location>
        <begin position="265"/>
        <end position="348"/>
    </location>
</feature>
<name>E9AU18_LEIMU</name>
<evidence type="ECO:0008006" key="4">
    <source>
        <dbReference type="Google" id="ProtNLM"/>
    </source>
</evidence>
<feature type="compositionally biased region" description="Basic and acidic residues" evidence="1">
    <location>
        <begin position="265"/>
        <end position="275"/>
    </location>
</feature>
<evidence type="ECO:0000313" key="2">
    <source>
        <dbReference type="EMBL" id="CBZ26443.1"/>
    </source>
</evidence>
<dbReference type="KEGG" id="lmi:LMXM_36_5840"/>
<keyword evidence="3" id="KW-1185">Reference proteome</keyword>
<sequence length="348" mass="38257">MLRITRLRCSAGRGKVFEIFCREQLLTNMALRELTQTERRKAMSQLFKRLSEEQLLALKQQASIEQLRQEALQRAAAYFKPLTTYELFAREQKDNPALTGASPREKEVKLLQIYESLPVNARKAIEMRTEQYNKAHSMKLATPALPVIPVRKKRAAPASDSSSKTKKKKAPKSPSKAHRKLAKGAEMEEAAEASADGSLAAKKRTVKRSVGSPYSVFVKEHMASLHHLAPKERMRVIGERWRSLTKEERQLRLEAGKVKLAEELAENARAEETPESKSPQTLNEVATAASSSPAAPPTNTADSTSTQAASTSTNSVPQQPPTPPAGVNSSTAVAASPRPPLASQPITF</sequence>
<feature type="region of interest" description="Disordered" evidence="1">
    <location>
        <begin position="143"/>
        <end position="206"/>
    </location>
</feature>
<dbReference type="VEuPathDB" id="TriTrypDB:LmxM.36.5840"/>
<dbReference type="OrthoDB" id="1919336at2759"/>
<dbReference type="EMBL" id="FR799573">
    <property type="protein sequence ID" value="CBZ26443.1"/>
    <property type="molecule type" value="Genomic_DNA"/>
</dbReference>
<proteinExistence type="predicted"/>
<dbReference type="SUPFAM" id="SSF47095">
    <property type="entry name" value="HMG-box"/>
    <property type="match status" value="1"/>
</dbReference>
<dbReference type="PANTHER" id="PTHR37564">
    <property type="entry name" value="KINETOPLAST DNA-ASSOCIATED PROTEIN"/>
    <property type="match status" value="1"/>
</dbReference>
<evidence type="ECO:0000313" key="3">
    <source>
        <dbReference type="Proteomes" id="UP000007259"/>
    </source>
</evidence>
<gene>
    <name evidence="2" type="ORF">LMXM_36_5840</name>
</gene>